<reference evidence="1 2" key="1">
    <citation type="journal article" date="2020" name="ISME J.">
        <title>Comparative genomics reveals insights into cyanobacterial evolution and habitat adaptation.</title>
        <authorList>
            <person name="Chen M.Y."/>
            <person name="Teng W.K."/>
            <person name="Zhao L."/>
            <person name="Hu C.X."/>
            <person name="Zhou Y.K."/>
            <person name="Han B.P."/>
            <person name="Song L.R."/>
            <person name="Shu W.S."/>
        </authorList>
    </citation>
    <scope>NUCLEOTIDE SEQUENCE [LARGE SCALE GENOMIC DNA]</scope>
    <source>
        <strain evidence="1 2">FACHB-119</strain>
    </source>
</reference>
<evidence type="ECO:0000313" key="1">
    <source>
        <dbReference type="EMBL" id="MBD2503710.1"/>
    </source>
</evidence>
<keyword evidence="2" id="KW-1185">Reference proteome</keyword>
<comment type="caution">
    <text evidence="1">The sequence shown here is derived from an EMBL/GenBank/DDBJ whole genome shotgun (WGS) entry which is preliminary data.</text>
</comment>
<evidence type="ECO:0000313" key="2">
    <source>
        <dbReference type="Proteomes" id="UP000661112"/>
    </source>
</evidence>
<accession>A0ABR8D927</accession>
<proteinExistence type="predicted"/>
<dbReference type="Proteomes" id="UP000661112">
    <property type="component" value="Unassembled WGS sequence"/>
</dbReference>
<gene>
    <name evidence="1" type="ORF">H6G83_24390</name>
</gene>
<sequence length="57" mass="6474">MFTSFVNSSKQVGIAHQKHTSVARLKCGIIFFLWDGHLARPVRAGCPHHKSYIYAIF</sequence>
<dbReference type="EMBL" id="JACJSG010000039">
    <property type="protein sequence ID" value="MBD2503710.1"/>
    <property type="molecule type" value="Genomic_DNA"/>
</dbReference>
<protein>
    <submittedName>
        <fullName evidence="1">Uncharacterized protein</fullName>
    </submittedName>
</protein>
<dbReference type="RefSeq" id="WP_190476721.1">
    <property type="nucleotide sequence ID" value="NZ_JACJSG010000039.1"/>
</dbReference>
<name>A0ABR8D927_9NOST</name>
<organism evidence="1 2">
    <name type="scientific">Anabaena azotica FACHB-119</name>
    <dbReference type="NCBI Taxonomy" id="947527"/>
    <lineage>
        <taxon>Bacteria</taxon>
        <taxon>Bacillati</taxon>
        <taxon>Cyanobacteriota</taxon>
        <taxon>Cyanophyceae</taxon>
        <taxon>Nostocales</taxon>
        <taxon>Nostocaceae</taxon>
        <taxon>Anabaena</taxon>
        <taxon>Anabaena azotica</taxon>
    </lineage>
</organism>